<dbReference type="RefSeq" id="WP_234515944.1">
    <property type="nucleotide sequence ID" value="NZ_BAAAUF010000020.1"/>
</dbReference>
<dbReference type="InterPro" id="IPR039708">
    <property type="entry name" value="MT1774/Rv1733c-like"/>
</dbReference>
<evidence type="ECO:0000313" key="2">
    <source>
        <dbReference type="Proteomes" id="UP001501532"/>
    </source>
</evidence>
<proteinExistence type="predicted"/>
<comment type="caution">
    <text evidence="1">The sequence shown here is derived from an EMBL/GenBank/DDBJ whole genome shotgun (WGS) entry which is preliminary data.</text>
</comment>
<organism evidence="1 2">
    <name type="scientific">Streptomyces glomeratus</name>
    <dbReference type="NCBI Taxonomy" id="284452"/>
    <lineage>
        <taxon>Bacteria</taxon>
        <taxon>Bacillati</taxon>
        <taxon>Actinomycetota</taxon>
        <taxon>Actinomycetes</taxon>
        <taxon>Kitasatosporales</taxon>
        <taxon>Streptomycetaceae</taxon>
        <taxon>Streptomyces</taxon>
    </lineage>
</organism>
<dbReference type="PANTHER" id="PTHR42305">
    <property type="entry name" value="MEMBRANE PROTEIN RV1733C-RELATED"/>
    <property type="match status" value="1"/>
</dbReference>
<dbReference type="EMBL" id="BAAAUF010000020">
    <property type="protein sequence ID" value="GAA3044047.1"/>
    <property type="molecule type" value="Genomic_DNA"/>
</dbReference>
<dbReference type="Proteomes" id="UP001501532">
    <property type="component" value="Unassembled WGS sequence"/>
</dbReference>
<reference evidence="2" key="1">
    <citation type="journal article" date="2019" name="Int. J. Syst. Evol. Microbiol.">
        <title>The Global Catalogue of Microorganisms (GCM) 10K type strain sequencing project: providing services to taxonomists for standard genome sequencing and annotation.</title>
        <authorList>
            <consortium name="The Broad Institute Genomics Platform"/>
            <consortium name="The Broad Institute Genome Sequencing Center for Infectious Disease"/>
            <person name="Wu L."/>
            <person name="Ma J."/>
        </authorList>
    </citation>
    <scope>NUCLEOTIDE SEQUENCE [LARGE SCALE GENOMIC DNA]</scope>
    <source>
        <strain evidence="2">JCM 9091</strain>
    </source>
</reference>
<protein>
    <recommendedName>
        <fullName evidence="3">Integral membrane protein</fullName>
    </recommendedName>
</protein>
<evidence type="ECO:0000313" key="1">
    <source>
        <dbReference type="EMBL" id="GAA3044047.1"/>
    </source>
</evidence>
<accession>A0ABP6LMD3</accession>
<name>A0ABP6LMD3_9ACTN</name>
<evidence type="ECO:0008006" key="3">
    <source>
        <dbReference type="Google" id="ProtNLM"/>
    </source>
</evidence>
<gene>
    <name evidence="1" type="ORF">GCM10010448_28550</name>
</gene>
<sequence length="194" mass="21177">MRTRMRGWRWRRNPLRRRSDVVEAWTALLVALLLCVGAPLVGAAVGWWAYGDARATQSDQLARRHQVPAVLVEDAPAAAPSSQGVKQPLYRVQVRWTEPGKGTRTTSAQVPAGSVHGDRLRVWLDAEGHGVAPPPSDAAVWQHGVTAGVWTAGGMAGAVFLGRAVVGRVAERHRMAEWEAEWARTGPDWGRRTA</sequence>
<keyword evidence="2" id="KW-1185">Reference proteome</keyword>
<dbReference type="PANTHER" id="PTHR42305:SF1">
    <property type="entry name" value="MEMBRANE PROTEIN RV1733C-RELATED"/>
    <property type="match status" value="1"/>
</dbReference>